<dbReference type="AlphaFoldDB" id="A0A146LZ84"/>
<dbReference type="InterPro" id="IPR016186">
    <property type="entry name" value="C-type_lectin-like/link_sf"/>
</dbReference>
<evidence type="ECO:0000256" key="1">
    <source>
        <dbReference type="SAM" id="Phobius"/>
    </source>
</evidence>
<dbReference type="SUPFAM" id="SSF56436">
    <property type="entry name" value="C-type lectin-like"/>
    <property type="match status" value="1"/>
</dbReference>
<keyword evidence="1" id="KW-0472">Membrane</keyword>
<dbReference type="InterPro" id="IPR001304">
    <property type="entry name" value="C-type_lectin-like"/>
</dbReference>
<dbReference type="PROSITE" id="PS50041">
    <property type="entry name" value="C_TYPE_LECTIN_2"/>
    <property type="match status" value="1"/>
</dbReference>
<dbReference type="EMBL" id="GDHC01006617">
    <property type="protein sequence ID" value="JAQ12012.1"/>
    <property type="molecule type" value="Transcribed_RNA"/>
</dbReference>
<sequence length="257" mass="29768">CVAVREVIEVRIAHLFDLSVVSPFFFVVLFSVRVKMKSSALLLYCLYSLLTGPQEGRTYPNDGGLLTVVSNQEKLHTIKENDTTKIFVNSTALLDALGLRVKDLMRGLPSKDKIPYCDCARKCDGERKRFEIIISNQLSWHEALIYCKERRMELATIRNKEDHNRILEVIKKLGMENGEKSRMFWIGGTKLHSSRGFFWMSDGDQVSYTNWLNGQPDDYDQSQKCMAYQHGWMNDIRWAWDDNFCSSALSFACEYCW</sequence>
<keyword evidence="1" id="KW-0812">Transmembrane</keyword>
<dbReference type="Pfam" id="PF00059">
    <property type="entry name" value="Lectin_C"/>
    <property type="match status" value="1"/>
</dbReference>
<dbReference type="Gene3D" id="3.10.100.10">
    <property type="entry name" value="Mannose-Binding Protein A, subunit A"/>
    <property type="match status" value="1"/>
</dbReference>
<organism evidence="3">
    <name type="scientific">Lygus hesperus</name>
    <name type="common">Western plant bug</name>
    <dbReference type="NCBI Taxonomy" id="30085"/>
    <lineage>
        <taxon>Eukaryota</taxon>
        <taxon>Metazoa</taxon>
        <taxon>Ecdysozoa</taxon>
        <taxon>Arthropoda</taxon>
        <taxon>Hexapoda</taxon>
        <taxon>Insecta</taxon>
        <taxon>Pterygota</taxon>
        <taxon>Neoptera</taxon>
        <taxon>Paraneoptera</taxon>
        <taxon>Hemiptera</taxon>
        <taxon>Heteroptera</taxon>
        <taxon>Panheteroptera</taxon>
        <taxon>Cimicomorpha</taxon>
        <taxon>Miridae</taxon>
        <taxon>Mirini</taxon>
        <taxon>Lygus</taxon>
    </lineage>
</organism>
<protein>
    <submittedName>
        <fullName evidence="3">Lectin subunit alpha</fullName>
    </submittedName>
</protein>
<dbReference type="InterPro" id="IPR050111">
    <property type="entry name" value="C-type_lectin/snaclec_domain"/>
</dbReference>
<evidence type="ECO:0000313" key="3">
    <source>
        <dbReference type="EMBL" id="JAQ12012.1"/>
    </source>
</evidence>
<reference evidence="3" key="1">
    <citation type="journal article" date="2016" name="Gigascience">
        <title>De novo construction of an expanded transcriptome assembly for the western tarnished plant bug, Lygus hesperus.</title>
        <authorList>
            <person name="Tassone E.E."/>
            <person name="Geib S.M."/>
            <person name="Hall B."/>
            <person name="Fabrick J.A."/>
            <person name="Brent C.S."/>
            <person name="Hull J.J."/>
        </authorList>
    </citation>
    <scope>NUCLEOTIDE SEQUENCE</scope>
</reference>
<dbReference type="InterPro" id="IPR016187">
    <property type="entry name" value="CTDL_fold"/>
</dbReference>
<accession>A0A146LZ84</accession>
<dbReference type="CDD" id="cd00037">
    <property type="entry name" value="CLECT"/>
    <property type="match status" value="1"/>
</dbReference>
<keyword evidence="1" id="KW-1133">Transmembrane helix</keyword>
<feature type="non-terminal residue" evidence="3">
    <location>
        <position position="1"/>
    </location>
</feature>
<feature type="domain" description="C-type lectin" evidence="2">
    <location>
        <begin position="139"/>
        <end position="254"/>
    </location>
</feature>
<dbReference type="SMART" id="SM00034">
    <property type="entry name" value="CLECT"/>
    <property type="match status" value="1"/>
</dbReference>
<proteinExistence type="predicted"/>
<evidence type="ECO:0000259" key="2">
    <source>
        <dbReference type="PROSITE" id="PS50041"/>
    </source>
</evidence>
<name>A0A146LZ84_LYGHE</name>
<gene>
    <name evidence="3" type="primary">LECA_2</name>
    <name evidence="3" type="ORF">g.38010</name>
</gene>
<dbReference type="PANTHER" id="PTHR22803">
    <property type="entry name" value="MANNOSE, PHOSPHOLIPASE, LECTIN RECEPTOR RELATED"/>
    <property type="match status" value="1"/>
</dbReference>
<feature type="transmembrane region" description="Helical" evidence="1">
    <location>
        <begin position="12"/>
        <end position="32"/>
    </location>
</feature>